<reference evidence="3" key="1">
    <citation type="submission" date="2021-06" db="EMBL/GenBank/DDBJ databases">
        <title>Bradyrhizobium sp. S2-20-1 Genome sequencing.</title>
        <authorList>
            <person name="Jin L."/>
        </authorList>
    </citation>
    <scope>NUCLEOTIDE SEQUENCE</scope>
    <source>
        <strain evidence="3">S2-20-1</strain>
    </source>
</reference>
<accession>A0A975RKX8</accession>
<feature type="domain" description="Acyl-CoA oxidase/dehydrogenase middle" evidence="1">
    <location>
        <begin position="110"/>
        <end position="205"/>
    </location>
</feature>
<dbReference type="Gene3D" id="1.10.540.10">
    <property type="entry name" value="Acyl-CoA dehydrogenase/oxidase, N-terminal domain"/>
    <property type="match status" value="1"/>
</dbReference>
<dbReference type="InterPro" id="IPR037069">
    <property type="entry name" value="AcylCoA_DH/ox_N_sf"/>
</dbReference>
<dbReference type="Proteomes" id="UP000680839">
    <property type="component" value="Chromosome"/>
</dbReference>
<evidence type="ECO:0000313" key="3">
    <source>
        <dbReference type="EMBL" id="QWG11098.1"/>
    </source>
</evidence>
<dbReference type="GO" id="GO:0050660">
    <property type="term" value="F:flavin adenine dinucleotide binding"/>
    <property type="evidence" value="ECO:0007669"/>
    <property type="project" value="InterPro"/>
</dbReference>
<evidence type="ECO:0000259" key="2">
    <source>
        <dbReference type="Pfam" id="PF02771"/>
    </source>
</evidence>
<organism evidence="3 4">
    <name type="scientific">Bradyrhizobium sediminis</name>
    <dbReference type="NCBI Taxonomy" id="2840469"/>
    <lineage>
        <taxon>Bacteria</taxon>
        <taxon>Pseudomonadati</taxon>
        <taxon>Pseudomonadota</taxon>
        <taxon>Alphaproteobacteria</taxon>
        <taxon>Hyphomicrobiales</taxon>
        <taxon>Nitrobacteraceae</taxon>
        <taxon>Bradyrhizobium</taxon>
    </lineage>
</organism>
<dbReference type="GO" id="GO:0003995">
    <property type="term" value="F:acyl-CoA dehydrogenase activity"/>
    <property type="evidence" value="ECO:0007669"/>
    <property type="project" value="TreeGrafter"/>
</dbReference>
<feature type="domain" description="Acyl-CoA dehydrogenase/oxidase N-terminal" evidence="2">
    <location>
        <begin position="8"/>
        <end position="106"/>
    </location>
</feature>
<dbReference type="InterPro" id="IPR006091">
    <property type="entry name" value="Acyl-CoA_Oxase/DH_mid-dom"/>
</dbReference>
<evidence type="ECO:0000259" key="1">
    <source>
        <dbReference type="Pfam" id="PF02770"/>
    </source>
</evidence>
<dbReference type="Pfam" id="PF02770">
    <property type="entry name" value="Acyl-CoA_dh_M"/>
    <property type="match status" value="1"/>
</dbReference>
<dbReference type="RefSeq" id="WP_215620004.1">
    <property type="nucleotide sequence ID" value="NZ_CP076134.1"/>
</dbReference>
<dbReference type="SUPFAM" id="SSF56645">
    <property type="entry name" value="Acyl-CoA dehydrogenase NM domain-like"/>
    <property type="match status" value="1"/>
</dbReference>
<dbReference type="InterPro" id="IPR009100">
    <property type="entry name" value="AcylCoA_DH/oxidase_NM_dom_sf"/>
</dbReference>
<dbReference type="Pfam" id="PF02771">
    <property type="entry name" value="Acyl-CoA_dh_N"/>
    <property type="match status" value="1"/>
</dbReference>
<dbReference type="Gene3D" id="2.40.110.10">
    <property type="entry name" value="Butyryl-CoA Dehydrogenase, subunit A, domain 2"/>
    <property type="match status" value="1"/>
</dbReference>
<gene>
    <name evidence="3" type="ORF">KMZ29_15100</name>
</gene>
<evidence type="ECO:0000313" key="4">
    <source>
        <dbReference type="Proteomes" id="UP000680839"/>
    </source>
</evidence>
<protein>
    <submittedName>
        <fullName evidence="3">Acyl-CoA dehydrogenase family protein</fullName>
    </submittedName>
</protein>
<dbReference type="InterPro" id="IPR046373">
    <property type="entry name" value="Acyl-CoA_Oxase/DH_mid-dom_sf"/>
</dbReference>
<dbReference type="EMBL" id="CP076134">
    <property type="protein sequence ID" value="QWG11098.1"/>
    <property type="molecule type" value="Genomic_DNA"/>
</dbReference>
<dbReference type="InterPro" id="IPR013786">
    <property type="entry name" value="AcylCoA_DH/ox_N"/>
</dbReference>
<dbReference type="AlphaFoldDB" id="A0A975RKX8"/>
<dbReference type="PANTHER" id="PTHR43884">
    <property type="entry name" value="ACYL-COA DEHYDROGENASE"/>
    <property type="match status" value="1"/>
</dbReference>
<dbReference type="PANTHER" id="PTHR43884:SF12">
    <property type="entry name" value="ISOVALERYL-COA DEHYDROGENASE, MITOCHONDRIAL-RELATED"/>
    <property type="match status" value="1"/>
</dbReference>
<name>A0A975RKX8_9BRAD</name>
<sequence>MPQNSSLEVARRVDRWWESAGRDVLTDPFGAMAKAGLFQIGLPGAGAALDSYGAIAAAEQAIAAKTGLLGLASAFAARQMTARFFIAGFADGDQRAAWLPRIAAGEVCTAVAISEPGAGAHPKLLKTTAESRDAGFVISGRKAWVTNGPVADLFLVLAVVAVEDGRKRYGLFMLPKATPGLVIKPMATLDVLAPATHCELELDGCEIPASARVGDMPDAYPAMALPFRDVEDTVGTANVSGLLSWLLERAAARIERTEENALRLGRIAGLVSLVQAASRLAVAALDGDGQDVPARVIGVRLLARDIVGEIRELLALGQPQDEAVAGALAAFDLLASVAREPRKVRQIRLGNSIGSERQ</sequence>
<proteinExistence type="predicted"/>